<name>A0A1I7WHF6_HETBA</name>
<evidence type="ECO:0000313" key="3">
    <source>
        <dbReference type="WBParaSite" id="Hba_04435"/>
    </source>
</evidence>
<sequence>MVTVPFLAVSLLLYIFVVLLDHLFNVASRLRYEAGLGGGFGYSRPVQQSLSTHLDGRFGRLRGMSVLLVSFHLYFSETRKLKNINSFRLPYLSLVQSFCREIGDAEKKKLGIDSQSPGSSEH</sequence>
<dbReference type="WBParaSite" id="Hba_04435">
    <property type="protein sequence ID" value="Hba_04435"/>
    <property type="gene ID" value="Hba_04435"/>
</dbReference>
<accession>A0A1I7WHF6</accession>
<keyword evidence="1" id="KW-0472">Membrane</keyword>
<dbReference type="Proteomes" id="UP000095283">
    <property type="component" value="Unplaced"/>
</dbReference>
<proteinExistence type="predicted"/>
<dbReference type="AlphaFoldDB" id="A0A1I7WHF6"/>
<keyword evidence="2" id="KW-1185">Reference proteome</keyword>
<organism evidence="2 3">
    <name type="scientific">Heterorhabditis bacteriophora</name>
    <name type="common">Entomopathogenic nematode worm</name>
    <dbReference type="NCBI Taxonomy" id="37862"/>
    <lineage>
        <taxon>Eukaryota</taxon>
        <taxon>Metazoa</taxon>
        <taxon>Ecdysozoa</taxon>
        <taxon>Nematoda</taxon>
        <taxon>Chromadorea</taxon>
        <taxon>Rhabditida</taxon>
        <taxon>Rhabditina</taxon>
        <taxon>Rhabditomorpha</taxon>
        <taxon>Strongyloidea</taxon>
        <taxon>Heterorhabditidae</taxon>
        <taxon>Heterorhabditis</taxon>
    </lineage>
</organism>
<protein>
    <submittedName>
        <fullName evidence="3">Protein-export membrane protein SecG</fullName>
    </submittedName>
</protein>
<keyword evidence="1" id="KW-1133">Transmembrane helix</keyword>
<evidence type="ECO:0000313" key="2">
    <source>
        <dbReference type="Proteomes" id="UP000095283"/>
    </source>
</evidence>
<evidence type="ECO:0000256" key="1">
    <source>
        <dbReference type="SAM" id="Phobius"/>
    </source>
</evidence>
<keyword evidence="1" id="KW-0812">Transmembrane</keyword>
<feature type="transmembrane region" description="Helical" evidence="1">
    <location>
        <begin position="6"/>
        <end position="24"/>
    </location>
</feature>
<reference evidence="3" key="1">
    <citation type="submission" date="2016-11" db="UniProtKB">
        <authorList>
            <consortium name="WormBaseParasite"/>
        </authorList>
    </citation>
    <scope>IDENTIFICATION</scope>
</reference>